<dbReference type="Gene3D" id="3.40.50.1460">
    <property type="match status" value="1"/>
</dbReference>
<keyword evidence="7" id="KW-0053">Apoptosis</keyword>
<feature type="region of interest" description="Disordered" evidence="17">
    <location>
        <begin position="56"/>
        <end position="94"/>
    </location>
</feature>
<evidence type="ECO:0000256" key="10">
    <source>
        <dbReference type="ARBA" id="ARBA00022807"/>
    </source>
</evidence>
<dbReference type="PROSITE" id="PS01121">
    <property type="entry name" value="CASPASE_HIS"/>
    <property type="match status" value="1"/>
</dbReference>
<evidence type="ECO:0000313" key="20">
    <source>
        <dbReference type="EMBL" id="KAL3865214.1"/>
    </source>
</evidence>
<dbReference type="GO" id="GO:0032991">
    <property type="term" value="C:protein-containing complex"/>
    <property type="evidence" value="ECO:0007669"/>
    <property type="project" value="UniProtKB-ARBA"/>
</dbReference>
<dbReference type="InterPro" id="IPR011600">
    <property type="entry name" value="Pept_C14_caspase"/>
</dbReference>
<dbReference type="PRINTS" id="PR00376">
    <property type="entry name" value="IL1BCENZYME"/>
</dbReference>
<evidence type="ECO:0000256" key="17">
    <source>
        <dbReference type="SAM" id="MobiDB-lite"/>
    </source>
</evidence>
<evidence type="ECO:0000256" key="11">
    <source>
        <dbReference type="ARBA" id="ARBA00023145"/>
    </source>
</evidence>
<dbReference type="InterPro" id="IPR015917">
    <property type="entry name" value="Pept_C14A"/>
</dbReference>
<dbReference type="SMART" id="SM00115">
    <property type="entry name" value="CASc"/>
    <property type="match status" value="1"/>
</dbReference>
<comment type="caution">
    <text evidence="20">The sequence shown here is derived from an EMBL/GenBank/DDBJ whole genome shotgun (WGS) entry which is preliminary data.</text>
</comment>
<dbReference type="GO" id="GO:0006508">
    <property type="term" value="P:proteolysis"/>
    <property type="evidence" value="ECO:0007669"/>
    <property type="project" value="UniProtKB-KW"/>
</dbReference>
<evidence type="ECO:0000313" key="21">
    <source>
        <dbReference type="Proteomes" id="UP001634394"/>
    </source>
</evidence>
<dbReference type="InterPro" id="IPR016129">
    <property type="entry name" value="Caspase_his_AS"/>
</dbReference>
<dbReference type="EMBL" id="JBJQND010000010">
    <property type="protein sequence ID" value="KAL3865214.1"/>
    <property type="molecule type" value="Genomic_DNA"/>
</dbReference>
<dbReference type="PROSITE" id="PS01122">
    <property type="entry name" value="CASPASE_CYS"/>
    <property type="match status" value="1"/>
</dbReference>
<dbReference type="GO" id="GO:0006915">
    <property type="term" value="P:apoptotic process"/>
    <property type="evidence" value="ECO:0007669"/>
    <property type="project" value="UniProtKB-KW"/>
</dbReference>
<keyword evidence="8" id="KW-0677">Repeat</keyword>
<evidence type="ECO:0000256" key="9">
    <source>
        <dbReference type="ARBA" id="ARBA00022801"/>
    </source>
</evidence>
<evidence type="ECO:0000256" key="15">
    <source>
        <dbReference type="ARBA" id="ARBA00068172"/>
    </source>
</evidence>
<name>A0ABD3VUC7_SINWO</name>
<dbReference type="PANTHER" id="PTHR48169:SF7">
    <property type="entry name" value="CASPASE 10"/>
    <property type="match status" value="1"/>
</dbReference>
<dbReference type="Pfam" id="PF00656">
    <property type="entry name" value="Peptidase_C14"/>
    <property type="match status" value="1"/>
</dbReference>
<evidence type="ECO:0000256" key="7">
    <source>
        <dbReference type="ARBA" id="ARBA00022703"/>
    </source>
</evidence>
<organism evidence="20 21">
    <name type="scientific">Sinanodonta woodiana</name>
    <name type="common">Chinese pond mussel</name>
    <name type="synonym">Anodonta woodiana</name>
    <dbReference type="NCBI Taxonomy" id="1069815"/>
    <lineage>
        <taxon>Eukaryota</taxon>
        <taxon>Metazoa</taxon>
        <taxon>Spiralia</taxon>
        <taxon>Lophotrochozoa</taxon>
        <taxon>Mollusca</taxon>
        <taxon>Bivalvia</taxon>
        <taxon>Autobranchia</taxon>
        <taxon>Heteroconchia</taxon>
        <taxon>Palaeoheterodonta</taxon>
        <taxon>Unionida</taxon>
        <taxon>Unionoidea</taxon>
        <taxon>Unionidae</taxon>
        <taxon>Unioninae</taxon>
        <taxon>Sinanodonta</taxon>
    </lineage>
</organism>
<evidence type="ECO:0000256" key="6">
    <source>
        <dbReference type="ARBA" id="ARBA00022670"/>
    </source>
</evidence>
<protein>
    <recommendedName>
        <fullName evidence="15">Caspase-8</fullName>
        <ecNumber evidence="14">3.4.22.61</ecNumber>
    </recommendedName>
</protein>
<dbReference type="GO" id="GO:0042981">
    <property type="term" value="P:regulation of apoptotic process"/>
    <property type="evidence" value="ECO:0007669"/>
    <property type="project" value="UniProtKB-ARBA"/>
</dbReference>
<evidence type="ECO:0000259" key="19">
    <source>
        <dbReference type="PROSITE" id="PS50208"/>
    </source>
</evidence>
<dbReference type="AlphaFoldDB" id="A0ABD3VUC7"/>
<proteinExistence type="inferred from homology"/>
<dbReference type="InterPro" id="IPR033139">
    <property type="entry name" value="Caspase_cys_AS"/>
</dbReference>
<evidence type="ECO:0000256" key="14">
    <source>
        <dbReference type="ARBA" id="ARBA00066479"/>
    </source>
</evidence>
<comment type="similarity">
    <text evidence="3 16">Belongs to the peptidase C14A family.</text>
</comment>
<dbReference type="GO" id="GO:0005886">
    <property type="term" value="C:plasma membrane"/>
    <property type="evidence" value="ECO:0007669"/>
    <property type="project" value="UniProtKB-ARBA"/>
</dbReference>
<dbReference type="PROSITE" id="PS50208">
    <property type="entry name" value="CASPASE_P20"/>
    <property type="match status" value="1"/>
</dbReference>
<sequence length="560" mass="62838">MDTYDFDQYVNSSAPWYCNKCLSTNQSDILYDIPVIDSSSIGSSYSSVFDSSHLSTPSKSHLSREPPGNSSGSSSSIGSPTMASSPKTKSTTDQVSTTNNFIRILNINFQSIRKKVLNIEVLIKTTNPDIILGTETWLTEEVNTTECFNSTASTDCNIYAEVYLRSIEDFCKMRPTHQITDVHFVDIDTDILLCIRSVCEKRKTLSSFQAPRASGFRLETNQKGKSRDSFGQVPHSIFVADSKPFSPRSSPIRQASMDPRVFETKLATMGRQIRSLSVPNEASLLSKTDQQVSLAHPSQVILGYPIQETPFPNQQFPSYKMNARPRGICLIISNREFINDTHHAKGEDLRSRDGTEIDSEKLADVFKRLHFIVVKKENLKDIEMTRALMDIARKDHDKYDCFVCCILSHGVQGKVYGSNSIPVEIGQLTSFVQPNSCPTLRDKPKVFFIQACQGPHTDQGFEMEADAVAHTTKLIPNEADFLLGYSTVSGYISYRAVGEGSLYIDKLVDMLNRYHKEMDLLGILTTVNDEVSKTDITYQGVYVKQMPQKVSTLRKRLCFQ</sequence>
<keyword evidence="21" id="KW-1185">Reference proteome</keyword>
<evidence type="ECO:0000256" key="2">
    <source>
        <dbReference type="ARBA" id="ARBA00004496"/>
    </source>
</evidence>
<dbReference type="SUPFAM" id="SSF52129">
    <property type="entry name" value="Caspase-like"/>
    <property type="match status" value="1"/>
</dbReference>
<evidence type="ECO:0000256" key="16">
    <source>
        <dbReference type="RuleBase" id="RU003971"/>
    </source>
</evidence>
<dbReference type="GO" id="GO:0005634">
    <property type="term" value="C:nucleus"/>
    <property type="evidence" value="ECO:0007669"/>
    <property type="project" value="UniProtKB-SubCell"/>
</dbReference>
<keyword evidence="11" id="KW-0865">Zymogen</keyword>
<evidence type="ECO:0000256" key="4">
    <source>
        <dbReference type="ARBA" id="ARBA00022490"/>
    </source>
</evidence>
<gene>
    <name evidence="20" type="ORF">ACJMK2_006830</name>
</gene>
<dbReference type="PANTHER" id="PTHR48169">
    <property type="entry name" value="DED DOMAIN-CONTAINING PROTEIN"/>
    <property type="match status" value="1"/>
</dbReference>
<dbReference type="InterPro" id="IPR002138">
    <property type="entry name" value="Pept_C14_p10"/>
</dbReference>
<keyword evidence="6" id="KW-0645">Protease</keyword>
<dbReference type="GO" id="GO:0051604">
    <property type="term" value="P:protein maturation"/>
    <property type="evidence" value="ECO:0007669"/>
    <property type="project" value="UniProtKB-ARBA"/>
</dbReference>
<feature type="domain" description="Caspase family p20" evidence="19">
    <location>
        <begin position="325"/>
        <end position="456"/>
    </location>
</feature>
<comment type="subcellular location">
    <subcellularLocation>
        <location evidence="2">Cytoplasm</location>
    </subcellularLocation>
    <subcellularLocation>
        <location evidence="1">Nucleus</location>
    </subcellularLocation>
</comment>
<dbReference type="EC" id="3.4.22.61" evidence="14"/>
<comment type="catalytic activity">
    <reaction evidence="13">
        <text>Strict requirement for Asp at position P1 and has a preferred cleavage sequence of (Leu/Asp/Val)-Glu-Thr-Asp-|-(Gly/Ser/Ala).</text>
        <dbReference type="EC" id="3.4.22.61"/>
    </reaction>
</comment>
<dbReference type="GO" id="GO:0005737">
    <property type="term" value="C:cytoplasm"/>
    <property type="evidence" value="ECO:0007669"/>
    <property type="project" value="UniProtKB-SubCell"/>
</dbReference>
<evidence type="ECO:0000256" key="8">
    <source>
        <dbReference type="ARBA" id="ARBA00022737"/>
    </source>
</evidence>
<feature type="compositionally biased region" description="Low complexity" evidence="17">
    <location>
        <begin position="65"/>
        <end position="86"/>
    </location>
</feature>
<keyword evidence="9" id="KW-0378">Hydrolase</keyword>
<evidence type="ECO:0000259" key="18">
    <source>
        <dbReference type="PROSITE" id="PS50207"/>
    </source>
</evidence>
<accession>A0ABD3VUC7</accession>
<feature type="domain" description="Caspase family p10" evidence="18">
    <location>
        <begin position="471"/>
        <end position="560"/>
    </location>
</feature>
<reference evidence="20 21" key="1">
    <citation type="submission" date="2024-11" db="EMBL/GenBank/DDBJ databases">
        <title>Chromosome-level genome assembly of the freshwater bivalve Anodonta woodiana.</title>
        <authorList>
            <person name="Chen X."/>
        </authorList>
    </citation>
    <scope>NUCLEOTIDE SEQUENCE [LARGE SCALE GENOMIC DNA]</scope>
    <source>
        <strain evidence="20">MN2024</strain>
        <tissue evidence="20">Gills</tissue>
    </source>
</reference>
<keyword evidence="12" id="KW-0539">Nucleus</keyword>
<dbReference type="FunFam" id="3.40.50.1460:FF:000008">
    <property type="entry name" value="caspase-8 isoform X1"/>
    <property type="match status" value="1"/>
</dbReference>
<keyword evidence="4" id="KW-0963">Cytoplasm</keyword>
<dbReference type="CDD" id="cd00032">
    <property type="entry name" value="CASc"/>
    <property type="match status" value="1"/>
</dbReference>
<evidence type="ECO:0000256" key="3">
    <source>
        <dbReference type="ARBA" id="ARBA00010134"/>
    </source>
</evidence>
<keyword evidence="5" id="KW-0597">Phosphoprotein</keyword>
<dbReference type="PROSITE" id="PS50207">
    <property type="entry name" value="CASPASE_P10"/>
    <property type="match status" value="1"/>
</dbReference>
<dbReference type="GO" id="GO:0004197">
    <property type="term" value="F:cysteine-type endopeptidase activity"/>
    <property type="evidence" value="ECO:0007669"/>
    <property type="project" value="UniProtKB-ARBA"/>
</dbReference>
<evidence type="ECO:0000256" key="5">
    <source>
        <dbReference type="ARBA" id="ARBA00022553"/>
    </source>
</evidence>
<evidence type="ECO:0000256" key="13">
    <source>
        <dbReference type="ARBA" id="ARBA00051626"/>
    </source>
</evidence>
<dbReference type="InterPro" id="IPR029030">
    <property type="entry name" value="Caspase-like_dom_sf"/>
</dbReference>
<evidence type="ECO:0000256" key="12">
    <source>
        <dbReference type="ARBA" id="ARBA00023242"/>
    </source>
</evidence>
<dbReference type="InterPro" id="IPR001309">
    <property type="entry name" value="Pept_C14_p20"/>
</dbReference>
<dbReference type="Proteomes" id="UP001634394">
    <property type="component" value="Unassembled WGS sequence"/>
</dbReference>
<keyword evidence="10" id="KW-0788">Thiol protease</keyword>
<evidence type="ECO:0000256" key="1">
    <source>
        <dbReference type="ARBA" id="ARBA00004123"/>
    </source>
</evidence>